<evidence type="ECO:0000313" key="6">
    <source>
        <dbReference type="Proteomes" id="UP000749559"/>
    </source>
</evidence>
<protein>
    <submittedName>
        <fullName evidence="5">Uncharacterized protein</fullName>
    </submittedName>
</protein>
<gene>
    <name evidence="5" type="ORF">OFUS_LOCUS20614</name>
</gene>
<dbReference type="Pfam" id="PF00754">
    <property type="entry name" value="F5_F8_type_C"/>
    <property type="match status" value="1"/>
</dbReference>
<feature type="region of interest" description="Disordered" evidence="2">
    <location>
        <begin position="351"/>
        <end position="370"/>
    </location>
</feature>
<feature type="region of interest" description="Disordered" evidence="2">
    <location>
        <begin position="379"/>
        <end position="410"/>
    </location>
</feature>
<organism evidence="5 6">
    <name type="scientific">Owenia fusiformis</name>
    <name type="common">Polychaete worm</name>
    <dbReference type="NCBI Taxonomy" id="6347"/>
    <lineage>
        <taxon>Eukaryota</taxon>
        <taxon>Metazoa</taxon>
        <taxon>Spiralia</taxon>
        <taxon>Lophotrochozoa</taxon>
        <taxon>Annelida</taxon>
        <taxon>Polychaeta</taxon>
        <taxon>Sedentaria</taxon>
        <taxon>Canalipalpata</taxon>
        <taxon>Sabellida</taxon>
        <taxon>Oweniida</taxon>
        <taxon>Oweniidae</taxon>
        <taxon>Owenia</taxon>
    </lineage>
</organism>
<evidence type="ECO:0000256" key="3">
    <source>
        <dbReference type="SAM" id="Phobius"/>
    </source>
</evidence>
<name>A0A8J1TW27_OWEFU</name>
<keyword evidence="4" id="KW-0732">Signal</keyword>
<dbReference type="Gene3D" id="2.60.120.260">
    <property type="entry name" value="Galactose-binding domain-like"/>
    <property type="match status" value="1"/>
</dbReference>
<dbReference type="PROSITE" id="PS50022">
    <property type="entry name" value="FA58C_3"/>
    <property type="match status" value="1"/>
</dbReference>
<dbReference type="InterPro" id="IPR002172">
    <property type="entry name" value="LDrepeatLR_classA_rpt"/>
</dbReference>
<dbReference type="SMART" id="SM00192">
    <property type="entry name" value="LDLa"/>
    <property type="match status" value="1"/>
</dbReference>
<feature type="disulfide bond" evidence="1">
    <location>
        <begin position="286"/>
        <end position="301"/>
    </location>
</feature>
<dbReference type="InterPro" id="IPR008979">
    <property type="entry name" value="Galactose-bd-like_sf"/>
</dbReference>
<comment type="caution">
    <text evidence="5">The sequence shown here is derived from an EMBL/GenBank/DDBJ whole genome shotgun (WGS) entry which is preliminary data.</text>
</comment>
<dbReference type="Pfam" id="PF00057">
    <property type="entry name" value="Ldl_recept_a"/>
    <property type="match status" value="1"/>
</dbReference>
<feature type="transmembrane region" description="Helical" evidence="3">
    <location>
        <begin position="321"/>
        <end position="340"/>
    </location>
</feature>
<keyword evidence="6" id="KW-1185">Reference proteome</keyword>
<dbReference type="EMBL" id="CAIIXF020000010">
    <property type="protein sequence ID" value="CAH1796173.1"/>
    <property type="molecule type" value="Genomic_DNA"/>
</dbReference>
<evidence type="ECO:0000313" key="5">
    <source>
        <dbReference type="EMBL" id="CAH1796173.1"/>
    </source>
</evidence>
<dbReference type="SUPFAM" id="SSF57424">
    <property type="entry name" value="LDL receptor-like module"/>
    <property type="match status" value="1"/>
</dbReference>
<dbReference type="PANTHER" id="PTHR24543">
    <property type="entry name" value="MULTICOPPER OXIDASE-RELATED"/>
    <property type="match status" value="1"/>
</dbReference>
<comment type="caution">
    <text evidence="1">Lacks conserved residue(s) required for the propagation of feature annotation.</text>
</comment>
<dbReference type="SUPFAM" id="SSF49785">
    <property type="entry name" value="Galactose-binding domain-like"/>
    <property type="match status" value="1"/>
</dbReference>
<evidence type="ECO:0000256" key="4">
    <source>
        <dbReference type="SAM" id="SignalP"/>
    </source>
</evidence>
<dbReference type="PROSITE" id="PS50068">
    <property type="entry name" value="LDLRA_2"/>
    <property type="match status" value="1"/>
</dbReference>
<dbReference type="AlphaFoldDB" id="A0A8J1TW27"/>
<proteinExistence type="predicted"/>
<dbReference type="InterPro" id="IPR036055">
    <property type="entry name" value="LDL_receptor-like_sf"/>
</dbReference>
<dbReference type="Gene3D" id="4.10.400.10">
    <property type="entry name" value="Low-density Lipoprotein Receptor"/>
    <property type="match status" value="1"/>
</dbReference>
<dbReference type="SMART" id="SM00231">
    <property type="entry name" value="FA58C"/>
    <property type="match status" value="1"/>
</dbReference>
<dbReference type="InterPro" id="IPR000421">
    <property type="entry name" value="FA58C"/>
</dbReference>
<feature type="signal peptide" evidence="4">
    <location>
        <begin position="1"/>
        <end position="21"/>
    </location>
</feature>
<keyword evidence="1" id="KW-1015">Disulfide bond</keyword>
<accession>A0A8J1TW27</accession>
<keyword evidence="3" id="KW-0472">Membrane</keyword>
<keyword evidence="3" id="KW-1133">Transmembrane helix</keyword>
<reference evidence="5" key="1">
    <citation type="submission" date="2022-03" db="EMBL/GenBank/DDBJ databases">
        <authorList>
            <person name="Martin C."/>
        </authorList>
    </citation>
    <scope>NUCLEOTIDE SEQUENCE</scope>
</reference>
<keyword evidence="3" id="KW-0812">Transmembrane</keyword>
<evidence type="ECO:0000256" key="2">
    <source>
        <dbReference type="SAM" id="MobiDB-lite"/>
    </source>
</evidence>
<feature type="region of interest" description="Disordered" evidence="2">
    <location>
        <begin position="430"/>
        <end position="451"/>
    </location>
</feature>
<dbReference type="OrthoDB" id="26719at2759"/>
<evidence type="ECO:0000256" key="1">
    <source>
        <dbReference type="PROSITE-ProRule" id="PRU00124"/>
    </source>
</evidence>
<dbReference type="CDD" id="cd00112">
    <property type="entry name" value="LDLa"/>
    <property type="match status" value="1"/>
</dbReference>
<feature type="chain" id="PRO_5043736580" evidence="4">
    <location>
        <begin position="22"/>
        <end position="451"/>
    </location>
</feature>
<sequence>MMLHQMLIAFIMVLFWERVMAEMGDKNLNSTAMAPTSTELSIIKLGPEPCTRTIEEEPYRCPAIGYGPSYCSKDCRLACKDPLIAHVPNDNITVSSSYNNKAMPKYSRLYTGRTDLHFGCWMRGDTRYNWIQVNFGSVKRILSVATQGCKDEREWVTRYRIKHRRPEDRIFSTFSISKTVNVFEGNYDRDTIVVNKLINELNPQGLLAQYVRLLPWAYYRGIGLRWELYSSICDPEQVKCHDPEKSFLCPDQTCQKNRWRCGGAYCSVSKFWCAATESCVPDYMICNGKSDCPNGKDESNCPVKPTVWHGDVSSENDGPKIWPIGLGVFAVVLVVVIALIRRSHFKRQAMRNSSREYSTISNSDNRTHNSAANNAIPLQASAPQIRDDGNQQTNKPQRRTGGINPDYTPVNDDIAPVTIDNPPVYTDITSQQPPPPSYDEVIASPTQYQIT</sequence>
<dbReference type="Proteomes" id="UP000749559">
    <property type="component" value="Unassembled WGS sequence"/>
</dbReference>